<reference evidence="1" key="1">
    <citation type="submission" date="2022-04" db="EMBL/GenBank/DDBJ databases">
        <title>A functionally conserved STORR gene fusion in Papaver species that diverged 16.8 million years ago.</title>
        <authorList>
            <person name="Catania T."/>
        </authorList>
    </citation>
    <scope>NUCLEOTIDE SEQUENCE</scope>
    <source>
        <strain evidence="1">S-188037</strain>
    </source>
</reference>
<proteinExistence type="predicted"/>
<evidence type="ECO:0000313" key="1">
    <source>
        <dbReference type="EMBL" id="KAI3849976.1"/>
    </source>
</evidence>
<dbReference type="Proteomes" id="UP001202328">
    <property type="component" value="Unassembled WGS sequence"/>
</dbReference>
<dbReference type="EMBL" id="JAJJMB010016078">
    <property type="protein sequence ID" value="KAI3849976.1"/>
    <property type="molecule type" value="Genomic_DNA"/>
</dbReference>
<gene>
    <name evidence="1" type="ORF">MKW98_026890</name>
</gene>
<comment type="caution">
    <text evidence="1">The sequence shown here is derived from an EMBL/GenBank/DDBJ whole genome shotgun (WGS) entry which is preliminary data.</text>
</comment>
<feature type="non-terminal residue" evidence="1">
    <location>
        <position position="55"/>
    </location>
</feature>
<keyword evidence="2" id="KW-1185">Reference proteome</keyword>
<dbReference type="AlphaFoldDB" id="A0AAD4X5T9"/>
<sequence length="55" mass="6228">NSISSTSLFLYFLIYSSSTSRNVVEDLYTERKKVGSSKRLISSTALFLSIYNKVL</sequence>
<accession>A0AAD4X5T9</accession>
<protein>
    <submittedName>
        <fullName evidence="1">Uncharacterized protein</fullName>
    </submittedName>
</protein>
<organism evidence="1 2">
    <name type="scientific">Papaver atlanticum</name>
    <dbReference type="NCBI Taxonomy" id="357466"/>
    <lineage>
        <taxon>Eukaryota</taxon>
        <taxon>Viridiplantae</taxon>
        <taxon>Streptophyta</taxon>
        <taxon>Embryophyta</taxon>
        <taxon>Tracheophyta</taxon>
        <taxon>Spermatophyta</taxon>
        <taxon>Magnoliopsida</taxon>
        <taxon>Ranunculales</taxon>
        <taxon>Papaveraceae</taxon>
        <taxon>Papaveroideae</taxon>
        <taxon>Papaver</taxon>
    </lineage>
</organism>
<evidence type="ECO:0000313" key="2">
    <source>
        <dbReference type="Proteomes" id="UP001202328"/>
    </source>
</evidence>
<name>A0AAD4X5T9_9MAGN</name>